<dbReference type="Gene3D" id="1.10.260.40">
    <property type="entry name" value="lambda repressor-like DNA-binding domains"/>
    <property type="match status" value="1"/>
</dbReference>
<feature type="domain" description="HTH cro/C1-type" evidence="2">
    <location>
        <begin position="11"/>
        <end position="65"/>
    </location>
</feature>
<dbReference type="GO" id="GO:0003677">
    <property type="term" value="F:DNA binding"/>
    <property type="evidence" value="ECO:0007669"/>
    <property type="project" value="UniProtKB-KW"/>
</dbReference>
<proteinExistence type="predicted"/>
<evidence type="ECO:0000313" key="4">
    <source>
        <dbReference type="Proteomes" id="UP000222054"/>
    </source>
</evidence>
<dbReference type="InterPro" id="IPR010982">
    <property type="entry name" value="Lambda_DNA-bd_dom_sf"/>
</dbReference>
<dbReference type="CDD" id="cd00093">
    <property type="entry name" value="HTH_XRE"/>
    <property type="match status" value="1"/>
</dbReference>
<evidence type="ECO:0000313" key="3">
    <source>
        <dbReference type="EMBL" id="PGM87362.1"/>
    </source>
</evidence>
<accession>A0A2B9DH84</accession>
<dbReference type="EMBL" id="NUHO01000245">
    <property type="protein sequence ID" value="PGM87362.1"/>
    <property type="molecule type" value="Genomic_DNA"/>
</dbReference>
<dbReference type="SUPFAM" id="SSF47413">
    <property type="entry name" value="lambda repressor-like DNA-binding domains"/>
    <property type="match status" value="1"/>
</dbReference>
<evidence type="ECO:0000256" key="1">
    <source>
        <dbReference type="ARBA" id="ARBA00023125"/>
    </source>
</evidence>
<evidence type="ECO:0000259" key="2">
    <source>
        <dbReference type="PROSITE" id="PS50943"/>
    </source>
</evidence>
<gene>
    <name evidence="3" type="ORF">CN958_30400</name>
</gene>
<organism evidence="3 4">
    <name type="scientific">Bacillus cereus</name>
    <dbReference type="NCBI Taxonomy" id="1396"/>
    <lineage>
        <taxon>Bacteria</taxon>
        <taxon>Bacillati</taxon>
        <taxon>Bacillota</taxon>
        <taxon>Bacilli</taxon>
        <taxon>Bacillales</taxon>
        <taxon>Bacillaceae</taxon>
        <taxon>Bacillus</taxon>
        <taxon>Bacillus cereus group</taxon>
    </lineage>
</organism>
<dbReference type="AlphaFoldDB" id="A0A2B9DH84"/>
<protein>
    <submittedName>
        <fullName evidence="3">XRE family transcriptional regulator</fullName>
    </submittedName>
</protein>
<dbReference type="GO" id="GO:0003700">
    <property type="term" value="F:DNA-binding transcription factor activity"/>
    <property type="evidence" value="ECO:0007669"/>
    <property type="project" value="TreeGrafter"/>
</dbReference>
<dbReference type="PANTHER" id="PTHR46797">
    <property type="entry name" value="HTH-TYPE TRANSCRIPTIONAL REGULATOR"/>
    <property type="match status" value="1"/>
</dbReference>
<dbReference type="GO" id="GO:0005829">
    <property type="term" value="C:cytosol"/>
    <property type="evidence" value="ECO:0007669"/>
    <property type="project" value="TreeGrafter"/>
</dbReference>
<reference evidence="3 4" key="1">
    <citation type="submission" date="2017-09" db="EMBL/GenBank/DDBJ databases">
        <title>Large-scale bioinformatics analysis of Bacillus genomes uncovers conserved roles of natural products in bacterial physiology.</title>
        <authorList>
            <consortium name="Agbiome Team Llc"/>
            <person name="Bleich R.M."/>
            <person name="Grubbs K.J."/>
            <person name="Santa Maria K.C."/>
            <person name="Allen S.E."/>
            <person name="Farag S."/>
            <person name="Shank E.A."/>
            <person name="Bowers A."/>
        </authorList>
    </citation>
    <scope>NUCLEOTIDE SEQUENCE [LARGE SCALE GENOMIC DNA]</scope>
    <source>
        <strain evidence="3 4">AFS053130</strain>
    </source>
</reference>
<dbReference type="PANTHER" id="PTHR46797:SF1">
    <property type="entry name" value="METHYLPHOSPHONATE SYNTHASE"/>
    <property type="match status" value="1"/>
</dbReference>
<dbReference type="SMART" id="SM00530">
    <property type="entry name" value="HTH_XRE"/>
    <property type="match status" value="1"/>
</dbReference>
<dbReference type="PROSITE" id="PS50943">
    <property type="entry name" value="HTH_CROC1"/>
    <property type="match status" value="1"/>
</dbReference>
<dbReference type="InterPro" id="IPR050807">
    <property type="entry name" value="TransReg_Diox_bact_type"/>
</dbReference>
<dbReference type="InterPro" id="IPR001387">
    <property type="entry name" value="Cro/C1-type_HTH"/>
</dbReference>
<keyword evidence="1" id="KW-0238">DNA-binding</keyword>
<dbReference type="Pfam" id="PF01381">
    <property type="entry name" value="HTH_3"/>
    <property type="match status" value="1"/>
</dbReference>
<name>A0A2B9DH84_BACCE</name>
<dbReference type="Proteomes" id="UP000222054">
    <property type="component" value="Unassembled WGS sequence"/>
</dbReference>
<sequence>MEISKAFGTVLRKHRKLTGLSQEQLALQCDLDRTFIGLLERGQRQPSITTIFIICGVLKIMPHELIKEVEDLYVT</sequence>
<comment type="caution">
    <text evidence="3">The sequence shown here is derived from an EMBL/GenBank/DDBJ whole genome shotgun (WGS) entry which is preliminary data.</text>
</comment>
<dbReference type="RefSeq" id="WP_002169260.1">
    <property type="nucleotide sequence ID" value="NZ_NUHO01000245.1"/>
</dbReference>